<name>A0A3T0SX56_9MICO</name>
<dbReference type="RefSeq" id="WP_127886003.1">
    <property type="nucleotide sequence ID" value="NZ_CP028137.1"/>
</dbReference>
<evidence type="ECO:0000256" key="2">
    <source>
        <dbReference type="SAM" id="SignalP"/>
    </source>
</evidence>
<gene>
    <name evidence="3" type="ORF">C1I64_01755</name>
</gene>
<feature type="chain" id="PRO_5019348770" description="Capsular polysaccharide biosynthesis protein" evidence="2">
    <location>
        <begin position="23"/>
        <end position="266"/>
    </location>
</feature>
<evidence type="ECO:0000256" key="1">
    <source>
        <dbReference type="SAM" id="Phobius"/>
    </source>
</evidence>
<protein>
    <recommendedName>
        <fullName evidence="5">Capsular polysaccharide biosynthesis protein</fullName>
    </recommendedName>
</protein>
<dbReference type="Proteomes" id="UP000285317">
    <property type="component" value="Chromosome"/>
</dbReference>
<organism evidence="3 4">
    <name type="scientific">Rathayibacter festucae DSM 15932</name>
    <dbReference type="NCBI Taxonomy" id="1328866"/>
    <lineage>
        <taxon>Bacteria</taxon>
        <taxon>Bacillati</taxon>
        <taxon>Actinomycetota</taxon>
        <taxon>Actinomycetes</taxon>
        <taxon>Micrococcales</taxon>
        <taxon>Microbacteriaceae</taxon>
        <taxon>Rathayibacter</taxon>
    </lineage>
</organism>
<accession>A0A3T0SX56</accession>
<dbReference type="EMBL" id="CP028137">
    <property type="protein sequence ID" value="AZZ50899.1"/>
    <property type="molecule type" value="Genomic_DNA"/>
</dbReference>
<keyword evidence="1" id="KW-1133">Transmembrane helix</keyword>
<dbReference type="AlphaFoldDB" id="A0A3T0SX56"/>
<evidence type="ECO:0000313" key="4">
    <source>
        <dbReference type="Proteomes" id="UP000285317"/>
    </source>
</evidence>
<proteinExistence type="predicted"/>
<keyword evidence="2" id="KW-0732">Signal</keyword>
<dbReference type="KEGG" id="rfs:C1I64_01755"/>
<evidence type="ECO:0008006" key="5">
    <source>
        <dbReference type="Google" id="ProtNLM"/>
    </source>
</evidence>
<keyword evidence="1" id="KW-0472">Membrane</keyword>
<feature type="signal peptide" evidence="2">
    <location>
        <begin position="1"/>
        <end position="22"/>
    </location>
</feature>
<keyword evidence="1" id="KW-0812">Transmembrane</keyword>
<sequence length="266" mass="27978">MPTYLLVLWRCKLLVVASAVLAAIVATAVHFTVTDEGLTLRGDREHSAAVTVLLGGGPRNPYAAQIPGVERVPGVEDDQFSDLSNTAVIYAYLASGEEVRAAVIEQAGPLEEGDGVGAVRRTTQPRGDESNGGRFTLPFLSVIGTSFDPARAVELSRTATTALLDRITREQDAQGVPESIRVTLTVTDEGDAVPGALGTVAIPIAGTGLAVLLLALLGIVLGHRFRVRRGLTAPLPRRGEPGEALSLDAELESALAAERQDTVSRR</sequence>
<evidence type="ECO:0000313" key="3">
    <source>
        <dbReference type="EMBL" id="AZZ50899.1"/>
    </source>
</evidence>
<reference evidence="3 4" key="1">
    <citation type="submission" date="2018-03" db="EMBL/GenBank/DDBJ databases">
        <title>Bacteriophage NCPPB3778 and a type I-E CRISPR drive the evolution of the US Biological Select Agent, Rathayibacter toxicus.</title>
        <authorList>
            <person name="Davis E.W.II."/>
            <person name="Tabima J.F."/>
            <person name="Weisberg A.J."/>
            <person name="Dantas Lopes L."/>
            <person name="Wiseman M.S."/>
            <person name="Wiseman M.S."/>
            <person name="Pupko T."/>
            <person name="Belcher M.S."/>
            <person name="Sechler A.J."/>
            <person name="Tancos M.A."/>
            <person name="Schroeder B.K."/>
            <person name="Murray T.D."/>
            <person name="Luster D.G."/>
            <person name="Schneider W.L."/>
            <person name="Rogers E."/>
            <person name="Andreote F.D."/>
            <person name="Grunwald N.J."/>
            <person name="Putnam M.L."/>
            <person name="Chang J.H."/>
        </authorList>
    </citation>
    <scope>NUCLEOTIDE SEQUENCE [LARGE SCALE GENOMIC DNA]</scope>
    <source>
        <strain evidence="3 4">DSM 15932</strain>
    </source>
</reference>
<feature type="transmembrane region" description="Helical" evidence="1">
    <location>
        <begin position="200"/>
        <end position="221"/>
    </location>
</feature>